<comment type="subunit">
    <text evidence="2 6">Part of the 50S ribosomal subunit.</text>
</comment>
<evidence type="ECO:0000313" key="10">
    <source>
        <dbReference type="Proteomes" id="UP000002192"/>
    </source>
</evidence>
<evidence type="ECO:0000313" key="9">
    <source>
        <dbReference type="EMBL" id="CAD83576.1"/>
    </source>
</evidence>
<dbReference type="Pfam" id="PF00572">
    <property type="entry name" value="Ribosomal_L13"/>
    <property type="match status" value="1"/>
</dbReference>
<keyword evidence="10" id="KW-1185">Reference proteome</keyword>
<dbReference type="GO" id="GO:0022625">
    <property type="term" value="C:cytosolic large ribosomal subunit"/>
    <property type="evidence" value="ECO:0007669"/>
    <property type="project" value="TreeGrafter"/>
</dbReference>
<dbReference type="AlphaFoldDB" id="Q7VQR7"/>
<evidence type="ECO:0000256" key="4">
    <source>
        <dbReference type="ARBA" id="ARBA00023274"/>
    </source>
</evidence>
<proteinExistence type="inferred from homology"/>
<dbReference type="eggNOG" id="COG0102">
    <property type="taxonomic scope" value="Bacteria"/>
</dbReference>
<dbReference type="KEGG" id="bfl:Bfl049"/>
<evidence type="ECO:0000256" key="5">
    <source>
        <dbReference type="ARBA" id="ARBA00035201"/>
    </source>
</evidence>
<dbReference type="InterPro" id="IPR005823">
    <property type="entry name" value="Ribosomal_uL13_bac-type"/>
</dbReference>
<protein>
    <recommendedName>
        <fullName evidence="5 6">Large ribosomal subunit protein uL13</fullName>
    </recommendedName>
</protein>
<evidence type="ECO:0000256" key="3">
    <source>
        <dbReference type="ARBA" id="ARBA00022980"/>
    </source>
</evidence>
<keyword evidence="4 6" id="KW-0687">Ribonucleoprotein</keyword>
<evidence type="ECO:0000256" key="7">
    <source>
        <dbReference type="RuleBase" id="RU003877"/>
    </source>
</evidence>
<dbReference type="Gene3D" id="3.90.1180.10">
    <property type="entry name" value="Ribosomal protein L13"/>
    <property type="match status" value="1"/>
</dbReference>
<dbReference type="GO" id="GO:0017148">
    <property type="term" value="P:negative regulation of translation"/>
    <property type="evidence" value="ECO:0007669"/>
    <property type="project" value="TreeGrafter"/>
</dbReference>
<dbReference type="HAMAP" id="MF_01366">
    <property type="entry name" value="Ribosomal_uL13"/>
    <property type="match status" value="1"/>
</dbReference>
<dbReference type="PANTHER" id="PTHR11545">
    <property type="entry name" value="RIBOSOMAL PROTEIN L13"/>
    <property type="match status" value="1"/>
</dbReference>
<reference evidence="9 10" key="1">
    <citation type="journal article" date="2003" name="Proc. Natl. Acad. Sci. U.S.A.">
        <title>The genome sequence of Blochmannia floridanus: comparative analysis of reduced genomes.</title>
        <authorList>
            <person name="Gil R."/>
            <person name="Silva F.J."/>
            <person name="Zientz E."/>
            <person name="Delmotte F."/>
            <person name="Gonzalez-Candelas F."/>
            <person name="Latorre A."/>
            <person name="Rausell C."/>
            <person name="Kramerbeek J."/>
            <person name="Gadau J."/>
            <person name="Hoelldobler B."/>
            <person name="van Ham R.C.H.J."/>
            <person name="Gross R."/>
            <person name="Moya A."/>
        </authorList>
    </citation>
    <scope>NUCLEOTIDE SEQUENCE [LARGE SCALE GENOMIC DNA]</scope>
</reference>
<dbReference type="EMBL" id="BX248583">
    <property type="protein sequence ID" value="CAD83576.1"/>
    <property type="molecule type" value="Genomic_DNA"/>
</dbReference>
<evidence type="ECO:0000256" key="2">
    <source>
        <dbReference type="ARBA" id="ARBA00011838"/>
    </source>
</evidence>
<dbReference type="OrthoDB" id="9801330at2"/>
<keyword evidence="3 6" id="KW-0689">Ribosomal protein</keyword>
<evidence type="ECO:0000256" key="1">
    <source>
        <dbReference type="ARBA" id="ARBA00006227"/>
    </source>
</evidence>
<dbReference type="PIRSF" id="PIRSF002181">
    <property type="entry name" value="Ribosomal_L13"/>
    <property type="match status" value="1"/>
</dbReference>
<dbReference type="InterPro" id="IPR005822">
    <property type="entry name" value="Ribosomal_uL13"/>
</dbReference>
<dbReference type="GO" id="GO:0003729">
    <property type="term" value="F:mRNA binding"/>
    <property type="evidence" value="ECO:0007669"/>
    <property type="project" value="UniProtKB-ARBA"/>
</dbReference>
<dbReference type="PROSITE" id="PS00783">
    <property type="entry name" value="RIBOSOMAL_L13"/>
    <property type="match status" value="1"/>
</dbReference>
<dbReference type="GO" id="GO:0003735">
    <property type="term" value="F:structural constituent of ribosome"/>
    <property type="evidence" value="ECO:0007669"/>
    <property type="project" value="InterPro"/>
</dbReference>
<dbReference type="PANTHER" id="PTHR11545:SF2">
    <property type="entry name" value="LARGE RIBOSOMAL SUBUNIT PROTEIN UL13M"/>
    <property type="match status" value="1"/>
</dbReference>
<comment type="function">
    <text evidence="6 8">This protein is one of the early assembly proteins of the 50S ribosomal subunit, although it is not seen to bind rRNA by itself. It is important during the early stages of 50S assembly.</text>
</comment>
<dbReference type="STRING" id="203907.Bfl049"/>
<dbReference type="GO" id="GO:0006412">
    <property type="term" value="P:translation"/>
    <property type="evidence" value="ECO:0007669"/>
    <property type="project" value="UniProtKB-UniRule"/>
</dbReference>
<dbReference type="InterPro" id="IPR036899">
    <property type="entry name" value="Ribosomal_uL13_sf"/>
</dbReference>
<evidence type="ECO:0000256" key="8">
    <source>
        <dbReference type="RuleBase" id="RU003878"/>
    </source>
</evidence>
<dbReference type="InterPro" id="IPR023563">
    <property type="entry name" value="Ribosomal_uL13_CS"/>
</dbReference>
<name>Q7VQR7_BLOFL</name>
<dbReference type="Proteomes" id="UP000002192">
    <property type="component" value="Chromosome"/>
</dbReference>
<organism evidence="9 10">
    <name type="scientific">Blochmanniella floridana</name>
    <dbReference type="NCBI Taxonomy" id="203907"/>
    <lineage>
        <taxon>Bacteria</taxon>
        <taxon>Pseudomonadati</taxon>
        <taxon>Pseudomonadota</taxon>
        <taxon>Gammaproteobacteria</taxon>
        <taxon>Enterobacterales</taxon>
        <taxon>Enterobacteriaceae</taxon>
        <taxon>ant endosymbionts</taxon>
        <taxon>Candidatus Blochmanniella</taxon>
    </lineage>
</organism>
<comment type="similarity">
    <text evidence="1 6 7">Belongs to the universal ribosomal protein uL13 family.</text>
</comment>
<evidence type="ECO:0000256" key="6">
    <source>
        <dbReference type="HAMAP-Rule" id="MF_01366"/>
    </source>
</evidence>
<gene>
    <name evidence="6 8 9" type="primary">rplM</name>
    <name evidence="9" type="ordered locus">Bfl049</name>
</gene>
<sequence length="139" mass="16108">MSRLRIIKRLWYIVDAKNKVLGRLSSNIAKYLIGKHKVEYAPYVDVGDYIIVINSKDVCVTGRKYKDKIYYRHTGYVGGIKKLTFKQMIMSYPNKVIESSVRGMLPKNSLGRMMFKRLKVYSGSIHSHNAQSPKVLEYL</sequence>
<dbReference type="NCBIfam" id="TIGR01066">
    <property type="entry name" value="rplM_bact"/>
    <property type="match status" value="1"/>
</dbReference>
<dbReference type="FunFam" id="3.90.1180.10:FF:000001">
    <property type="entry name" value="50S ribosomal protein L13"/>
    <property type="match status" value="1"/>
</dbReference>
<dbReference type="HOGENOM" id="CLU_082184_2_2_6"/>
<accession>Q7VQR7</accession>
<dbReference type="CDD" id="cd00392">
    <property type="entry name" value="Ribosomal_L13"/>
    <property type="match status" value="1"/>
</dbReference>
<dbReference type="SUPFAM" id="SSF52161">
    <property type="entry name" value="Ribosomal protein L13"/>
    <property type="match status" value="1"/>
</dbReference>